<dbReference type="Proteomes" id="UP000001640">
    <property type="component" value="Chromosome 2"/>
</dbReference>
<dbReference type="GO" id="GO:0007165">
    <property type="term" value="P:signal transduction"/>
    <property type="evidence" value="ECO:0007669"/>
    <property type="project" value="EnsemblFungi"/>
</dbReference>
<feature type="region of interest" description="Disordered" evidence="1">
    <location>
        <begin position="267"/>
        <end position="311"/>
    </location>
</feature>
<feature type="compositionally biased region" description="Polar residues" evidence="1">
    <location>
        <begin position="283"/>
        <end position="292"/>
    </location>
</feature>
<feature type="compositionally biased region" description="Basic residues" evidence="1">
    <location>
        <begin position="451"/>
        <end position="461"/>
    </location>
</feature>
<proteinExistence type="predicted"/>
<dbReference type="InParanoid" id="G0VBI3"/>
<dbReference type="OMA" id="VWCRQYM"/>
<evidence type="ECO:0000256" key="1">
    <source>
        <dbReference type="SAM" id="MobiDB-lite"/>
    </source>
</evidence>
<dbReference type="KEGG" id="ncs:NCAS_0B02250"/>
<dbReference type="OrthoDB" id="5351126at2759"/>
<feature type="region of interest" description="Disordered" evidence="1">
    <location>
        <begin position="394"/>
        <end position="485"/>
    </location>
</feature>
<feature type="region of interest" description="Disordered" evidence="1">
    <location>
        <begin position="36"/>
        <end position="110"/>
    </location>
</feature>
<feature type="compositionally biased region" description="Low complexity" evidence="1">
    <location>
        <begin position="436"/>
        <end position="448"/>
    </location>
</feature>
<dbReference type="eggNOG" id="ENOG502R67H">
    <property type="taxonomic scope" value="Eukaryota"/>
</dbReference>
<dbReference type="HOGENOM" id="CLU_017243_0_0_1"/>
<dbReference type="RefSeq" id="XP_003674683.1">
    <property type="nucleotide sequence ID" value="XM_003674635.1"/>
</dbReference>
<feature type="compositionally biased region" description="Basic and acidic residues" evidence="1">
    <location>
        <begin position="78"/>
        <end position="97"/>
    </location>
</feature>
<organism evidence="2 3">
    <name type="scientific">Naumovozyma castellii</name>
    <name type="common">Yeast</name>
    <name type="synonym">Saccharomyces castellii</name>
    <dbReference type="NCBI Taxonomy" id="27288"/>
    <lineage>
        <taxon>Eukaryota</taxon>
        <taxon>Fungi</taxon>
        <taxon>Dikarya</taxon>
        <taxon>Ascomycota</taxon>
        <taxon>Saccharomycotina</taxon>
        <taxon>Saccharomycetes</taxon>
        <taxon>Saccharomycetales</taxon>
        <taxon>Saccharomycetaceae</taxon>
        <taxon>Naumovozyma</taxon>
    </lineage>
</organism>
<protein>
    <recommendedName>
        <fullName evidence="4">F-box domain-containing protein</fullName>
    </recommendedName>
</protein>
<accession>G0VBI3</accession>
<reference evidence="2 3" key="1">
    <citation type="journal article" date="2011" name="Proc. Natl. Acad. Sci. U.S.A.">
        <title>Evolutionary erosion of yeast sex chromosomes by mating-type switching accidents.</title>
        <authorList>
            <person name="Gordon J.L."/>
            <person name="Armisen D."/>
            <person name="Proux-Wera E."/>
            <person name="Oheigeartaigh S.S."/>
            <person name="Byrne K.P."/>
            <person name="Wolfe K.H."/>
        </authorList>
    </citation>
    <scope>NUCLEOTIDE SEQUENCE [LARGE SCALE GENOMIC DNA]</scope>
    <source>
        <strain evidence="3">ATCC 76901 / BCRC 22586 / CBS 4309 / NBRC 1992 / NRRL Y-12630</strain>
    </source>
</reference>
<evidence type="ECO:0000313" key="2">
    <source>
        <dbReference type="EMBL" id="CCC68309.1"/>
    </source>
</evidence>
<dbReference type="AlphaFoldDB" id="G0VBI3"/>
<sequence length="890" mass="100687">MYRNNQDTPKVNIVATNYGSRYGTSVYKNLYGESSASHKSLHGLDSRRTPVNRGGRSISRSGTPISNKSSSTPTKPKKALEEKMVGKISLERPERTSLDNATIKSESSKKSKIRRKYKSLLSSSSKKLINKIYDHHPASDTFSIFSNITSHSHTSKNTEPTVKKEPITFNISETPLATFNELPVEIIAYILSTIQTEQRTLISCLYVNKKVYAASKLVLYEKPYFTSTYRVAQFVTSIRLHPENGTYVKSLDLSKLKSGLITAETENGNTTAATADETGATTPGNAAESNFPTLTTTQTQGTTNSSSPVNDELKQDLAYASWRDWRYRNEPLYSSPLLSTFNLKRVNSRSSSIHSNSSGLTNSGNNARRHRSNSSVSSFTSSIMSSLYTTPHISLSTTTSSGQNNSSPNSSTFTSLSRKRSPNPSEGVTTKKVANRDNNSNKSTSSNSRWFNKRLSSRQKKGIVAPKPTKNVPKPIISTDDSDLSSALPKNRQIKIRIEEPFRTRHPYTNKFLLKYAPYRDLPLGYILHLLKNCPNLNDLNLSNLVICSDFELIDNPNKKGKRRPSSSLLLSTVQEGISDKSNNLDIVYMTDSSKNYDYYENLAKQGNERRSSVLSNNPDTWMKGNSNWHDYPLPIDSQTRYREEHKRNNIGNSTMQLRKLNPCEIFATISKTHNQNGNNLKNIKMDGVVWCRQYMVKYFILNALQKLNRDEINKQIDNNEVMQFSFENSGLNTNFAWACNGNLFDFVCLIALDEVAKRDDLGLEELFSIKKERLFYKSNLVRDPDVMDVSEIFDVEYGATTEEQKKINFRLTILRGEGETRFRVRKLSSSHVSLVINLSTTMDVDKPIPENQKRIHNLTTQIVGRLRELRSDDLRRNVGENNYIRERVI</sequence>
<keyword evidence="3" id="KW-1185">Reference proteome</keyword>
<feature type="compositionally biased region" description="Low complexity" evidence="1">
    <location>
        <begin position="394"/>
        <end position="416"/>
    </location>
</feature>
<evidence type="ECO:0000313" key="3">
    <source>
        <dbReference type="Proteomes" id="UP000001640"/>
    </source>
</evidence>
<evidence type="ECO:0008006" key="4">
    <source>
        <dbReference type="Google" id="ProtNLM"/>
    </source>
</evidence>
<dbReference type="GeneID" id="96901869"/>
<feature type="region of interest" description="Disordered" evidence="1">
    <location>
        <begin position="349"/>
        <end position="377"/>
    </location>
</feature>
<dbReference type="FunCoup" id="G0VBI3">
    <property type="interactions" value="50"/>
</dbReference>
<dbReference type="EMBL" id="HE576753">
    <property type="protein sequence ID" value="CCC68309.1"/>
    <property type="molecule type" value="Genomic_DNA"/>
</dbReference>
<feature type="compositionally biased region" description="Low complexity" evidence="1">
    <location>
        <begin position="349"/>
        <end position="366"/>
    </location>
</feature>
<feature type="compositionally biased region" description="Low complexity" evidence="1">
    <location>
        <begin position="293"/>
        <end position="303"/>
    </location>
</feature>
<reference key="2">
    <citation type="submission" date="2011-08" db="EMBL/GenBank/DDBJ databases">
        <title>Genome sequence of Naumovozyma castellii.</title>
        <authorList>
            <person name="Gordon J.L."/>
            <person name="Armisen D."/>
            <person name="Proux-Wera E."/>
            <person name="OhEigeartaigh S.S."/>
            <person name="Byrne K.P."/>
            <person name="Wolfe K.H."/>
        </authorList>
    </citation>
    <scope>NUCLEOTIDE SEQUENCE</scope>
    <source>
        <strain>Type strain:CBS 4309</strain>
    </source>
</reference>
<gene>
    <name evidence="2" type="primary">NCAS0B02250</name>
    <name evidence="2" type="ordered locus">NCAS_0B02250</name>
</gene>
<feature type="compositionally biased region" description="Low complexity" evidence="1">
    <location>
        <begin position="267"/>
        <end position="282"/>
    </location>
</feature>
<name>G0VBI3_NAUCA</name>
<feature type="compositionally biased region" description="Low complexity" evidence="1">
    <location>
        <begin position="63"/>
        <end position="74"/>
    </location>
</feature>